<proteinExistence type="inferred from homology"/>
<dbReference type="Gene3D" id="3.40.50.12670">
    <property type="match status" value="1"/>
</dbReference>
<dbReference type="PANTHER" id="PTHR11802:SF132">
    <property type="entry name" value="SERINE CARBOXYPEPTIDASE-LIKE 36-RELATED"/>
    <property type="match status" value="1"/>
</dbReference>
<keyword evidence="2" id="KW-0732">Signal</keyword>
<dbReference type="GO" id="GO:0006508">
    <property type="term" value="P:proteolysis"/>
    <property type="evidence" value="ECO:0007669"/>
    <property type="project" value="InterPro"/>
</dbReference>
<evidence type="ECO:0000256" key="2">
    <source>
        <dbReference type="ARBA" id="ARBA00022729"/>
    </source>
</evidence>
<keyword evidence="3" id="KW-0325">Glycoprotein</keyword>
<keyword evidence="5" id="KW-1185">Reference proteome</keyword>
<organism evidence="4 5">
    <name type="scientific">Vanilla planifolia</name>
    <name type="common">Vanilla</name>
    <dbReference type="NCBI Taxonomy" id="51239"/>
    <lineage>
        <taxon>Eukaryota</taxon>
        <taxon>Viridiplantae</taxon>
        <taxon>Streptophyta</taxon>
        <taxon>Embryophyta</taxon>
        <taxon>Tracheophyta</taxon>
        <taxon>Spermatophyta</taxon>
        <taxon>Magnoliopsida</taxon>
        <taxon>Liliopsida</taxon>
        <taxon>Asparagales</taxon>
        <taxon>Orchidaceae</taxon>
        <taxon>Vanilloideae</taxon>
        <taxon>Vanilleae</taxon>
        <taxon>Vanilla</taxon>
    </lineage>
</organism>
<dbReference type="InterPro" id="IPR001563">
    <property type="entry name" value="Peptidase_S10"/>
</dbReference>
<evidence type="ECO:0000256" key="3">
    <source>
        <dbReference type="ARBA" id="ARBA00023180"/>
    </source>
</evidence>
<evidence type="ECO:0000313" key="4">
    <source>
        <dbReference type="EMBL" id="KAG0472543.1"/>
    </source>
</evidence>
<dbReference type="Pfam" id="PF00450">
    <property type="entry name" value="Peptidase_S10"/>
    <property type="match status" value="1"/>
</dbReference>
<dbReference type="AlphaFoldDB" id="A0A835QJA3"/>
<gene>
    <name evidence="4" type="ORF">HPP92_014400</name>
</gene>
<dbReference type="PANTHER" id="PTHR11802">
    <property type="entry name" value="SERINE PROTEASE FAMILY S10 SERINE CARBOXYPEPTIDASE"/>
    <property type="match status" value="1"/>
</dbReference>
<dbReference type="InterPro" id="IPR029058">
    <property type="entry name" value="AB_hydrolase_fold"/>
</dbReference>
<dbReference type="GO" id="GO:0004185">
    <property type="term" value="F:serine-type carboxypeptidase activity"/>
    <property type="evidence" value="ECO:0007669"/>
    <property type="project" value="InterPro"/>
</dbReference>
<reference evidence="4 5" key="1">
    <citation type="journal article" date="2020" name="Nat. Food">
        <title>A phased Vanilla planifolia genome enables genetic improvement of flavour and production.</title>
        <authorList>
            <person name="Hasing T."/>
            <person name="Tang H."/>
            <person name="Brym M."/>
            <person name="Khazi F."/>
            <person name="Huang T."/>
            <person name="Chambers A.H."/>
        </authorList>
    </citation>
    <scope>NUCLEOTIDE SEQUENCE [LARGE SCALE GENOMIC DNA]</scope>
    <source>
        <tissue evidence="4">Leaf</tissue>
    </source>
</reference>
<accession>A0A835QJA3</accession>
<dbReference type="OrthoDB" id="785326at2759"/>
<evidence type="ECO:0000256" key="1">
    <source>
        <dbReference type="ARBA" id="ARBA00009431"/>
    </source>
</evidence>
<dbReference type="EMBL" id="JADCNL010000007">
    <property type="protein sequence ID" value="KAG0472543.1"/>
    <property type="molecule type" value="Genomic_DNA"/>
</dbReference>
<dbReference type="PRINTS" id="PR00724">
    <property type="entry name" value="CRBOXYPTASEC"/>
</dbReference>
<protein>
    <submittedName>
        <fullName evidence="4">Uncharacterized protein</fullName>
    </submittedName>
</protein>
<sequence>MWSRRAEPTVSQGGGLFCFRNKFANKPRIHTSLFRPFFLRIIPPKTPARTVSYPASMASKYPSLLFLLLAASSLLSTTANFDAPGLAKDADFIDELPNQPESADFRQYAGYIVVEPINERRYFYYFVEATGLNPASKPLILYIGTHVVDLQGSALLSAFQQVGPYSVGDDGQTLYSNPYSWNKFANVLFMEGPVGVGFSVSSNGQDIYKCSDLQLIDETYKFLLGWMQRFPEHRNADIYLAGQSYAGVLGPGVATYILFKNSQPNATHVNVRGILMGNPTLDVDLEFAVRVDSSYQMNILSEEIRDEHHRLCGSRDPAKYTDCLKPLQEESLARYALDDNSVYAKFCPNIDLASVGLDNFKTTVYDCVDQYVAGYLNIPFVQGVMHAEGPAWGPAIWQPYARSLEFSRNITDSTIFLLRALGEGVRALIYSGVLDREAIIPTEEYIKKLNFTIASEWRPWFDNSVQVAGFTETYREGLTYATVRGAGKKVMADKPRCGFILANSFVTNSHLPRSNFELPV</sequence>
<dbReference type="GO" id="GO:0005773">
    <property type="term" value="C:vacuole"/>
    <property type="evidence" value="ECO:0007669"/>
    <property type="project" value="TreeGrafter"/>
</dbReference>
<dbReference type="Gene3D" id="3.40.50.1820">
    <property type="entry name" value="alpha/beta hydrolase"/>
    <property type="match status" value="1"/>
</dbReference>
<evidence type="ECO:0000313" key="5">
    <source>
        <dbReference type="Proteomes" id="UP000636800"/>
    </source>
</evidence>
<comment type="caution">
    <text evidence="4">The sequence shown here is derived from an EMBL/GenBank/DDBJ whole genome shotgun (WGS) entry which is preliminary data.</text>
</comment>
<comment type="similarity">
    <text evidence="1">Belongs to the peptidase S10 family.</text>
</comment>
<name>A0A835QJA3_VANPL</name>
<dbReference type="SUPFAM" id="SSF53474">
    <property type="entry name" value="alpha/beta-Hydrolases"/>
    <property type="match status" value="1"/>
</dbReference>
<dbReference type="Proteomes" id="UP000636800">
    <property type="component" value="Chromosome 7"/>
</dbReference>